<accession>A0A5Q0M627</accession>
<name>A0A5Q0M627_VARPD</name>
<sequence>MSARTAIEIILAAALALGAWWLRHAGYQDGYAARDAIVLRDQVRAADQAIAKTQENVQAALATDEKLRTEAVVEKKAYDTRAQRLDRVQTTQEKPHAPQPPTAPAKPVLLGSSVLDLFTLCLLNAERDGAGSPAAACAPERTDAEVDAAAATPTEVGGGDLARNDLEVTRIYNDLAKRHDGLVDWVKNNVVAPSRFTKD</sequence>
<evidence type="ECO:0008006" key="4">
    <source>
        <dbReference type="Google" id="ProtNLM"/>
    </source>
</evidence>
<dbReference type="RefSeq" id="WP_153283260.1">
    <property type="nucleotide sequence ID" value="NZ_CP045644.1"/>
</dbReference>
<organism evidence="2 3">
    <name type="scientific">Variovorax paradoxus</name>
    <dbReference type="NCBI Taxonomy" id="34073"/>
    <lineage>
        <taxon>Bacteria</taxon>
        <taxon>Pseudomonadati</taxon>
        <taxon>Pseudomonadota</taxon>
        <taxon>Betaproteobacteria</taxon>
        <taxon>Burkholderiales</taxon>
        <taxon>Comamonadaceae</taxon>
        <taxon>Variovorax</taxon>
    </lineage>
</organism>
<reference evidence="2 3" key="1">
    <citation type="submission" date="2019-10" db="EMBL/GenBank/DDBJ databases">
        <title>Complete genome sequence of Variovorax paradoxus 5C-2.</title>
        <authorList>
            <person name="Gogoleva N.E."/>
            <person name="Balkin A.S."/>
        </authorList>
    </citation>
    <scope>NUCLEOTIDE SEQUENCE [LARGE SCALE GENOMIC DNA]</scope>
    <source>
        <strain evidence="2 3">5C-2</strain>
    </source>
</reference>
<proteinExistence type="predicted"/>
<dbReference type="EMBL" id="CP045644">
    <property type="protein sequence ID" value="QFZ84638.1"/>
    <property type="molecule type" value="Genomic_DNA"/>
</dbReference>
<gene>
    <name evidence="2" type="ORF">GFK26_18600</name>
</gene>
<dbReference type="Proteomes" id="UP000326780">
    <property type="component" value="Chromosome"/>
</dbReference>
<protein>
    <recommendedName>
        <fullName evidence="4">Lysis protein</fullName>
    </recommendedName>
</protein>
<dbReference type="AlphaFoldDB" id="A0A5Q0M627"/>
<feature type="region of interest" description="Disordered" evidence="1">
    <location>
        <begin position="82"/>
        <end position="106"/>
    </location>
</feature>
<evidence type="ECO:0000313" key="3">
    <source>
        <dbReference type="Proteomes" id="UP000326780"/>
    </source>
</evidence>
<evidence type="ECO:0000256" key="1">
    <source>
        <dbReference type="SAM" id="MobiDB-lite"/>
    </source>
</evidence>
<evidence type="ECO:0000313" key="2">
    <source>
        <dbReference type="EMBL" id="QFZ84638.1"/>
    </source>
</evidence>